<feature type="domain" description="HTH lysR-type" evidence="6">
    <location>
        <begin position="21"/>
        <end position="78"/>
    </location>
</feature>
<evidence type="ECO:0000313" key="7">
    <source>
        <dbReference type="EMBL" id="MEX1669184.1"/>
    </source>
</evidence>
<keyword evidence="8" id="KW-1185">Reference proteome</keyword>
<evidence type="ECO:0000256" key="5">
    <source>
        <dbReference type="ARBA" id="ARBA00023163"/>
    </source>
</evidence>
<dbReference type="CDD" id="cd08411">
    <property type="entry name" value="PBP2_OxyR"/>
    <property type="match status" value="1"/>
</dbReference>
<reference evidence="7 8" key="1">
    <citation type="journal article" date="2011" name="Int. J. Syst. Evol. Microbiol.">
        <title>Zhongshania antarctica gen. nov., sp. nov. and Zhongshania guokunii sp. nov., gammaproteobacteria respectively isolated from coastal attached (fast) ice and surface seawater of the Antarctic.</title>
        <authorList>
            <person name="Li H.J."/>
            <person name="Zhang X.Y."/>
            <person name="Chen C.X."/>
            <person name="Zhang Y.J."/>
            <person name="Gao Z.M."/>
            <person name="Yu Y."/>
            <person name="Chen X.L."/>
            <person name="Chen B."/>
            <person name="Zhang Y.Z."/>
        </authorList>
    </citation>
    <scope>NUCLEOTIDE SEQUENCE [LARGE SCALE GENOMIC DNA]</scope>
    <source>
        <strain evidence="7 8">ZS6-22T</strain>
    </source>
</reference>
<dbReference type="Pfam" id="PF03466">
    <property type="entry name" value="LysR_substrate"/>
    <property type="match status" value="1"/>
</dbReference>
<keyword evidence="4" id="KW-0010">Activator</keyword>
<dbReference type="SUPFAM" id="SSF46785">
    <property type="entry name" value="Winged helix' DNA-binding domain"/>
    <property type="match status" value="1"/>
</dbReference>
<evidence type="ECO:0000313" key="8">
    <source>
        <dbReference type="Proteomes" id="UP001557485"/>
    </source>
</evidence>
<keyword evidence="2" id="KW-0805">Transcription regulation</keyword>
<evidence type="ECO:0000256" key="4">
    <source>
        <dbReference type="ARBA" id="ARBA00023159"/>
    </source>
</evidence>
<keyword evidence="3" id="KW-0238">DNA-binding</keyword>
<name>A0ABV3U5E8_9GAMM</name>
<dbReference type="Proteomes" id="UP001557485">
    <property type="component" value="Unassembled WGS sequence"/>
</dbReference>
<dbReference type="RefSeq" id="WP_368381454.1">
    <property type="nucleotide sequence ID" value="NZ_JBFRYA010000007.1"/>
</dbReference>
<evidence type="ECO:0000256" key="1">
    <source>
        <dbReference type="ARBA" id="ARBA00009437"/>
    </source>
</evidence>
<dbReference type="PANTHER" id="PTHR30346">
    <property type="entry name" value="TRANSCRIPTIONAL DUAL REGULATOR HCAR-RELATED"/>
    <property type="match status" value="1"/>
</dbReference>
<accession>A0ABV3U5E8</accession>
<proteinExistence type="inferred from homology"/>
<dbReference type="InterPro" id="IPR000847">
    <property type="entry name" value="LysR_HTH_N"/>
</dbReference>
<dbReference type="InterPro" id="IPR036388">
    <property type="entry name" value="WH-like_DNA-bd_sf"/>
</dbReference>
<evidence type="ECO:0000259" key="6">
    <source>
        <dbReference type="PROSITE" id="PS50931"/>
    </source>
</evidence>
<comment type="caution">
    <text evidence="7">The sequence shown here is derived from an EMBL/GenBank/DDBJ whole genome shotgun (WGS) entry which is preliminary data.</text>
</comment>
<evidence type="ECO:0000256" key="2">
    <source>
        <dbReference type="ARBA" id="ARBA00023015"/>
    </source>
</evidence>
<evidence type="ECO:0000256" key="3">
    <source>
        <dbReference type="ARBA" id="ARBA00023125"/>
    </source>
</evidence>
<dbReference type="EMBL" id="JBFRYA010000007">
    <property type="protein sequence ID" value="MEX1669184.1"/>
    <property type="molecule type" value="Genomic_DNA"/>
</dbReference>
<dbReference type="Gene3D" id="3.40.190.10">
    <property type="entry name" value="Periplasmic binding protein-like II"/>
    <property type="match status" value="2"/>
</dbReference>
<dbReference type="SUPFAM" id="SSF53850">
    <property type="entry name" value="Periplasmic binding protein-like II"/>
    <property type="match status" value="1"/>
</dbReference>
<comment type="similarity">
    <text evidence="1">Belongs to the LysR transcriptional regulatory family.</text>
</comment>
<dbReference type="Pfam" id="PF00126">
    <property type="entry name" value="HTH_1"/>
    <property type="match status" value="1"/>
</dbReference>
<dbReference type="PROSITE" id="PS50931">
    <property type="entry name" value="HTH_LYSR"/>
    <property type="match status" value="1"/>
</dbReference>
<keyword evidence="5" id="KW-0804">Transcription</keyword>
<dbReference type="InterPro" id="IPR005119">
    <property type="entry name" value="LysR_subst-bd"/>
</dbReference>
<dbReference type="Gene3D" id="1.10.10.10">
    <property type="entry name" value="Winged helix-like DNA-binding domain superfamily/Winged helix DNA-binding domain"/>
    <property type="match status" value="1"/>
</dbReference>
<dbReference type="PRINTS" id="PR00039">
    <property type="entry name" value="HTHLYSR"/>
</dbReference>
<dbReference type="InterPro" id="IPR036390">
    <property type="entry name" value="WH_DNA-bd_sf"/>
</dbReference>
<protein>
    <submittedName>
        <fullName evidence="7">Hydrogen peroxide-inducible genes activator</fullName>
    </submittedName>
</protein>
<dbReference type="PANTHER" id="PTHR30346:SF26">
    <property type="entry name" value="HYDROGEN PEROXIDE-INDUCIBLE GENES ACTIVATOR"/>
    <property type="match status" value="1"/>
</dbReference>
<gene>
    <name evidence="7" type="ORF">AB4876_09685</name>
</gene>
<sequence>MLISLSYKKIGTIVASKTSSPSIKQLSYFVAVAKHANYRRAAEELGMSQPALTNQIAILESTINTSLFERSRAGTILSPSGRDLLDGARQVLLSMKEFEDMAAAKSDGHQITYRLGVPPTVGPYLLPHILPDLHDLHASLKLYVREATHRELQKDLLDGVYDVAIVPLPLTITQLAMTPLFIEPLKFVVPINHPLAGQKSITPSKLRGEKILTLEEKHHFHLQVQEICERWGADLQRDYEGTSLDTLRQMVVMGMGVAFLPGLYVHSEMHDPEALYVCELHNISILRKHALVWRPNSPNRVFYRELAADIRTIINKRLSGIITTTDS</sequence>
<organism evidence="7 8">
    <name type="scientific">Zhongshania guokunii</name>
    <dbReference type="NCBI Taxonomy" id="641783"/>
    <lineage>
        <taxon>Bacteria</taxon>
        <taxon>Pseudomonadati</taxon>
        <taxon>Pseudomonadota</taxon>
        <taxon>Gammaproteobacteria</taxon>
        <taxon>Cellvibrionales</taxon>
        <taxon>Spongiibacteraceae</taxon>
        <taxon>Zhongshania</taxon>
    </lineage>
</organism>